<dbReference type="Gene3D" id="1.10.443.10">
    <property type="entry name" value="Intergrase catalytic core"/>
    <property type="match status" value="1"/>
</dbReference>
<dbReference type="Proteomes" id="UP001519460">
    <property type="component" value="Unassembled WGS sequence"/>
</dbReference>
<dbReference type="EMBL" id="JACVVK020000475">
    <property type="protein sequence ID" value="KAK7471897.1"/>
    <property type="molecule type" value="Genomic_DNA"/>
</dbReference>
<dbReference type="InterPro" id="IPR011010">
    <property type="entry name" value="DNA_brk_join_enz"/>
</dbReference>
<dbReference type="GO" id="GO:0003677">
    <property type="term" value="F:DNA binding"/>
    <property type="evidence" value="ECO:0007669"/>
    <property type="project" value="UniProtKB-KW"/>
</dbReference>
<dbReference type="AlphaFoldDB" id="A0ABD0JFB9"/>
<keyword evidence="1" id="KW-0238">DNA-binding</keyword>
<dbReference type="InterPro" id="IPR002104">
    <property type="entry name" value="Integrase_catalytic"/>
</dbReference>
<dbReference type="Gene3D" id="1.10.150.130">
    <property type="match status" value="1"/>
</dbReference>
<keyword evidence="2" id="KW-0233">DNA recombination</keyword>
<dbReference type="InterPro" id="IPR043502">
    <property type="entry name" value="DNA/RNA_pol_sf"/>
</dbReference>
<dbReference type="PANTHER" id="PTHR34605">
    <property type="entry name" value="PHAGE_INTEGRASE DOMAIN-CONTAINING PROTEIN"/>
    <property type="match status" value="1"/>
</dbReference>
<evidence type="ECO:0000256" key="1">
    <source>
        <dbReference type="ARBA" id="ARBA00023125"/>
    </source>
</evidence>
<protein>
    <recommendedName>
        <fullName evidence="3">Tyr recombinase domain-containing protein</fullName>
    </recommendedName>
</protein>
<evidence type="ECO:0000313" key="5">
    <source>
        <dbReference type="Proteomes" id="UP001519460"/>
    </source>
</evidence>
<dbReference type="InterPro" id="IPR010998">
    <property type="entry name" value="Integrase_recombinase_N"/>
</dbReference>
<proteinExistence type="predicted"/>
<sequence length="500" mass="55976">MTLTSRLHRKKTVGPSNNVAFVGFEIDTIAEEVRLPADKLLKCRQSISQLLLAKSATLRELQSVIGLLNFACTVVVPGRAFLRRLVDKTMGVHKPYHHIRVTTDIKQDLQMWLNFLSFFNGKSLFHTEMFLDASTEHLYTDAAGAAGFGAVYKTHWFWGSFPPAWSEQNITLLELVPITLALETWAGRAFSATLPSGFPLPTATRLDQLTESASQLLTTSLSPASQALYRRAWLIFHTFREKFNIPNKFPVSDHVVFLYITHLHQSGYAASTIASHVSAIGFVHKLNKQTDPSESFLVKKTLVAVRKSRLPGAKRLPITDDILQRLLSSLHRAVGSSYQRCMYRSMFLLAFHAFLRVGEITHSVHNLQVNSIQILGSRVQITFHSFKHSEGQAETRFIDSNSRQPDCPIQALKDYIAVRGNTPGPLYTVHGSAVTRRTFVQVLKDTLTHAGIPSHGFNSHSFRIGAATTYAKNGASDAQIRFLGRWKSDAFKVYIRSPQS</sequence>
<accession>A0ABD0JFB9</accession>
<dbReference type="Pfam" id="PF00589">
    <property type="entry name" value="Phage_integrase"/>
    <property type="match status" value="1"/>
</dbReference>
<dbReference type="SUPFAM" id="SSF47823">
    <property type="entry name" value="lambda integrase-like, N-terminal domain"/>
    <property type="match status" value="1"/>
</dbReference>
<dbReference type="SUPFAM" id="SSF56349">
    <property type="entry name" value="DNA breaking-rejoining enzymes"/>
    <property type="match status" value="1"/>
</dbReference>
<dbReference type="PROSITE" id="PS51898">
    <property type="entry name" value="TYR_RECOMBINASE"/>
    <property type="match status" value="1"/>
</dbReference>
<dbReference type="InterPro" id="IPR052925">
    <property type="entry name" value="Phage_Integrase-like_Recomb"/>
</dbReference>
<gene>
    <name evidence="4" type="ORF">BaRGS_00035481</name>
</gene>
<dbReference type="InterPro" id="IPR013762">
    <property type="entry name" value="Integrase-like_cat_sf"/>
</dbReference>
<comment type="caution">
    <text evidence="4">The sequence shown here is derived from an EMBL/GenBank/DDBJ whole genome shotgun (WGS) entry which is preliminary data.</text>
</comment>
<evidence type="ECO:0000256" key="2">
    <source>
        <dbReference type="ARBA" id="ARBA00023172"/>
    </source>
</evidence>
<keyword evidence="5" id="KW-1185">Reference proteome</keyword>
<evidence type="ECO:0000313" key="4">
    <source>
        <dbReference type="EMBL" id="KAK7471897.1"/>
    </source>
</evidence>
<reference evidence="4 5" key="1">
    <citation type="journal article" date="2023" name="Sci. Data">
        <title>Genome assembly of the Korean intertidal mud-creeper Batillaria attramentaria.</title>
        <authorList>
            <person name="Patra A.K."/>
            <person name="Ho P.T."/>
            <person name="Jun S."/>
            <person name="Lee S.J."/>
            <person name="Kim Y."/>
            <person name="Won Y.J."/>
        </authorList>
    </citation>
    <scope>NUCLEOTIDE SEQUENCE [LARGE SCALE GENOMIC DNA]</scope>
    <source>
        <strain evidence="4">Wonlab-2016</strain>
    </source>
</reference>
<dbReference type="SUPFAM" id="SSF56672">
    <property type="entry name" value="DNA/RNA polymerases"/>
    <property type="match status" value="1"/>
</dbReference>
<name>A0ABD0JFB9_9CAEN</name>
<dbReference type="PANTHER" id="PTHR34605:SF3">
    <property type="entry name" value="P CELL-TYPE AGGLUTINATION PROTEIN MAP4-LIKE-RELATED"/>
    <property type="match status" value="1"/>
</dbReference>
<feature type="domain" description="Tyr recombinase" evidence="3">
    <location>
        <begin position="313"/>
        <end position="500"/>
    </location>
</feature>
<evidence type="ECO:0000259" key="3">
    <source>
        <dbReference type="PROSITE" id="PS51898"/>
    </source>
</evidence>
<organism evidence="4 5">
    <name type="scientific">Batillaria attramentaria</name>
    <dbReference type="NCBI Taxonomy" id="370345"/>
    <lineage>
        <taxon>Eukaryota</taxon>
        <taxon>Metazoa</taxon>
        <taxon>Spiralia</taxon>
        <taxon>Lophotrochozoa</taxon>
        <taxon>Mollusca</taxon>
        <taxon>Gastropoda</taxon>
        <taxon>Caenogastropoda</taxon>
        <taxon>Sorbeoconcha</taxon>
        <taxon>Cerithioidea</taxon>
        <taxon>Batillariidae</taxon>
        <taxon>Batillaria</taxon>
    </lineage>
</organism>
<dbReference type="GO" id="GO:0006310">
    <property type="term" value="P:DNA recombination"/>
    <property type="evidence" value="ECO:0007669"/>
    <property type="project" value="UniProtKB-KW"/>
</dbReference>